<name>A0A158GWT5_9BURK</name>
<protein>
    <submittedName>
        <fullName evidence="2">Membrane protein</fullName>
    </submittedName>
</protein>
<keyword evidence="1" id="KW-0472">Membrane</keyword>
<evidence type="ECO:0000313" key="3">
    <source>
        <dbReference type="Proteomes" id="UP000054683"/>
    </source>
</evidence>
<dbReference type="Proteomes" id="UP000054683">
    <property type="component" value="Unassembled WGS sequence"/>
</dbReference>
<keyword evidence="1" id="KW-1133">Transmembrane helix</keyword>
<evidence type="ECO:0000313" key="2">
    <source>
        <dbReference type="EMBL" id="SAL36502.1"/>
    </source>
</evidence>
<feature type="transmembrane region" description="Helical" evidence="1">
    <location>
        <begin position="80"/>
        <end position="96"/>
    </location>
</feature>
<feature type="transmembrane region" description="Helical" evidence="1">
    <location>
        <begin position="54"/>
        <end position="74"/>
    </location>
</feature>
<proteinExistence type="predicted"/>
<reference evidence="2 3" key="1">
    <citation type="submission" date="2016-01" db="EMBL/GenBank/DDBJ databases">
        <authorList>
            <person name="Oliw E.H."/>
        </authorList>
    </citation>
    <scope>NUCLEOTIDE SEQUENCE [LARGE SCALE GENOMIC DNA]</scope>
    <source>
        <strain evidence="2">LMG 27134</strain>
    </source>
</reference>
<dbReference type="AlphaFoldDB" id="A0A158GWT5"/>
<gene>
    <name evidence="2" type="ORF">AWB69_03498</name>
</gene>
<evidence type="ECO:0000256" key="1">
    <source>
        <dbReference type="SAM" id="Phobius"/>
    </source>
</evidence>
<accession>A0A158GWT5</accession>
<sequence length="98" mass="10649">MAAAISLKLFPLSRTCSAICMKRATSMYRTYALVRINTAARRRNTAITTDKEHAMARIGAFCIASWLAAAILYFGQHSPAMIVLSGVVVLGGFDVLRP</sequence>
<organism evidence="2 3">
    <name type="scientific">Caballeronia udeis</name>
    <dbReference type="NCBI Taxonomy" id="1232866"/>
    <lineage>
        <taxon>Bacteria</taxon>
        <taxon>Pseudomonadati</taxon>
        <taxon>Pseudomonadota</taxon>
        <taxon>Betaproteobacteria</taxon>
        <taxon>Burkholderiales</taxon>
        <taxon>Burkholderiaceae</taxon>
        <taxon>Caballeronia</taxon>
    </lineage>
</organism>
<keyword evidence="1" id="KW-0812">Transmembrane</keyword>
<dbReference type="EMBL" id="FCOK02000021">
    <property type="protein sequence ID" value="SAL36502.1"/>
    <property type="molecule type" value="Genomic_DNA"/>
</dbReference>